<dbReference type="RefSeq" id="WP_038740629.1">
    <property type="nucleotide sequence ID" value="NZ_KN323090.1"/>
</dbReference>
<gene>
    <name evidence="1" type="ORF">Y036_6014</name>
</gene>
<accession>A0AA40JJ36</accession>
<dbReference type="AlphaFoldDB" id="A0AA40JJ36"/>
<sequence length="88" mass="9686">MQKNALFNHGIVRYEVALGVVGAVISKCADQIGDALRQTPPDMETVTHLQAKQRELEVLRTAIDPFDAEKVNSVIAQYGPLVRGEQIL</sequence>
<dbReference type="EMBL" id="JQIM01000007">
    <property type="protein sequence ID" value="KGX17223.1"/>
    <property type="molecule type" value="Genomic_DNA"/>
</dbReference>
<comment type="caution">
    <text evidence="1">The sequence shown here is derived from an EMBL/GenBank/DDBJ whole genome shotgun (WGS) entry which is preliminary data.</text>
</comment>
<name>A0AA40JJ36_BURPE</name>
<protein>
    <submittedName>
        <fullName evidence="1">Uncharacterized protein</fullName>
    </submittedName>
</protein>
<organism evidence="1 2">
    <name type="scientific">Burkholderia pseudomallei</name>
    <name type="common">Pseudomonas pseudomallei</name>
    <dbReference type="NCBI Taxonomy" id="28450"/>
    <lineage>
        <taxon>Bacteria</taxon>
        <taxon>Pseudomonadati</taxon>
        <taxon>Pseudomonadota</taxon>
        <taxon>Betaproteobacteria</taxon>
        <taxon>Burkholderiales</taxon>
        <taxon>Burkholderiaceae</taxon>
        <taxon>Burkholderia</taxon>
        <taxon>pseudomallei group</taxon>
    </lineage>
</organism>
<evidence type="ECO:0000313" key="2">
    <source>
        <dbReference type="Proteomes" id="UP000030475"/>
    </source>
</evidence>
<dbReference type="Proteomes" id="UP000030475">
    <property type="component" value="Unassembled WGS sequence"/>
</dbReference>
<reference evidence="1 2" key="1">
    <citation type="submission" date="2014-08" db="EMBL/GenBank/DDBJ databases">
        <authorList>
            <person name="Bunnell A."/>
            <person name="Chain P.S."/>
            <person name="Chertkov O."/>
            <person name="Currie B.J."/>
            <person name="Daligault H.E."/>
            <person name="Davenport K.W."/>
            <person name="Davis C."/>
            <person name="Gleasner C.D."/>
            <person name="Johnson S.L."/>
            <person name="Kaestli M."/>
            <person name="Koren S."/>
            <person name="Kunde Y.A."/>
            <person name="Mayo M."/>
            <person name="McMurry K.K."/>
            <person name="Price E.P."/>
            <person name="Reitenga K.G."/>
            <person name="Robison R."/>
            <person name="Rosovitz M.J."/>
            <person name="Sarovich D.S."/>
            <person name="Teshima H."/>
        </authorList>
    </citation>
    <scope>NUCLEOTIDE SEQUENCE [LARGE SCALE GENOMIC DNA]</scope>
    <source>
        <strain evidence="1 2">MSHR44</strain>
    </source>
</reference>
<proteinExistence type="predicted"/>
<evidence type="ECO:0000313" key="1">
    <source>
        <dbReference type="EMBL" id="KGX17223.1"/>
    </source>
</evidence>